<evidence type="ECO:0000259" key="3">
    <source>
        <dbReference type="PROSITE" id="PS50075"/>
    </source>
</evidence>
<reference evidence="4" key="1">
    <citation type="submission" date="2021-02" db="EMBL/GenBank/DDBJ databases">
        <authorList>
            <person name="Nowell W R."/>
        </authorList>
    </citation>
    <scope>NUCLEOTIDE SEQUENCE</scope>
</reference>
<dbReference type="InterPro" id="IPR036736">
    <property type="entry name" value="ACP-like_sf"/>
</dbReference>
<dbReference type="Proteomes" id="UP000663832">
    <property type="component" value="Unassembled WGS sequence"/>
</dbReference>
<dbReference type="GO" id="GO:0044550">
    <property type="term" value="P:secondary metabolite biosynthetic process"/>
    <property type="evidence" value="ECO:0007669"/>
    <property type="project" value="TreeGrafter"/>
</dbReference>
<organism evidence="4 7">
    <name type="scientific">Adineta steineri</name>
    <dbReference type="NCBI Taxonomy" id="433720"/>
    <lineage>
        <taxon>Eukaryota</taxon>
        <taxon>Metazoa</taxon>
        <taxon>Spiralia</taxon>
        <taxon>Gnathifera</taxon>
        <taxon>Rotifera</taxon>
        <taxon>Eurotatoria</taxon>
        <taxon>Bdelloidea</taxon>
        <taxon>Adinetida</taxon>
        <taxon>Adinetidae</taxon>
        <taxon>Adineta</taxon>
    </lineage>
</organism>
<dbReference type="GO" id="GO:0005737">
    <property type="term" value="C:cytoplasm"/>
    <property type="evidence" value="ECO:0007669"/>
    <property type="project" value="TreeGrafter"/>
</dbReference>
<evidence type="ECO:0000313" key="6">
    <source>
        <dbReference type="Proteomes" id="UP000663832"/>
    </source>
</evidence>
<keyword evidence="2" id="KW-0597">Phosphoprotein</keyword>
<dbReference type="InterPro" id="IPR009081">
    <property type="entry name" value="PP-bd_ACP"/>
</dbReference>
<dbReference type="PANTHER" id="PTHR45527:SF1">
    <property type="entry name" value="FATTY ACID SYNTHASE"/>
    <property type="match status" value="1"/>
</dbReference>
<protein>
    <recommendedName>
        <fullName evidence="3">Carrier domain-containing protein</fullName>
    </recommendedName>
</protein>
<evidence type="ECO:0000313" key="7">
    <source>
        <dbReference type="Proteomes" id="UP000663877"/>
    </source>
</evidence>
<dbReference type="SUPFAM" id="SSF56801">
    <property type="entry name" value="Acetyl-CoA synthetase-like"/>
    <property type="match status" value="2"/>
</dbReference>
<evidence type="ECO:0000256" key="2">
    <source>
        <dbReference type="ARBA" id="ARBA00022553"/>
    </source>
</evidence>
<gene>
    <name evidence="4" type="ORF">BJG266_LOCUS40938</name>
    <name evidence="5" type="ORF">QVE165_LOCUS57813</name>
</gene>
<dbReference type="GO" id="GO:0031177">
    <property type="term" value="F:phosphopantetheine binding"/>
    <property type="evidence" value="ECO:0007669"/>
    <property type="project" value="TreeGrafter"/>
</dbReference>
<dbReference type="SUPFAM" id="SSF52777">
    <property type="entry name" value="CoA-dependent acyltransferases"/>
    <property type="match status" value="8"/>
</dbReference>
<dbReference type="EMBL" id="CAJNOM010002464">
    <property type="protein sequence ID" value="CAF1633034.1"/>
    <property type="molecule type" value="Genomic_DNA"/>
</dbReference>
<dbReference type="SUPFAM" id="SSF47336">
    <property type="entry name" value="ACP-like"/>
    <property type="match status" value="1"/>
</dbReference>
<dbReference type="PROSITE" id="PS00455">
    <property type="entry name" value="AMP_BINDING"/>
    <property type="match status" value="2"/>
</dbReference>
<dbReference type="InterPro" id="IPR000873">
    <property type="entry name" value="AMP-dep_synth/lig_dom"/>
</dbReference>
<dbReference type="InterPro" id="IPR010071">
    <property type="entry name" value="AA_adenyl_dom"/>
</dbReference>
<dbReference type="InterPro" id="IPR042099">
    <property type="entry name" value="ANL_N_sf"/>
</dbReference>
<dbReference type="CDD" id="cd05930">
    <property type="entry name" value="A_NRPS"/>
    <property type="match status" value="1"/>
</dbReference>
<dbReference type="InterPro" id="IPR020845">
    <property type="entry name" value="AMP-binding_CS"/>
</dbReference>
<feature type="domain" description="Carrier" evidence="3">
    <location>
        <begin position="1314"/>
        <end position="1395"/>
    </location>
</feature>
<keyword evidence="1" id="KW-0596">Phosphopantetheine</keyword>
<dbReference type="InterPro" id="IPR045851">
    <property type="entry name" value="AMP-bd_C_sf"/>
</dbReference>
<dbReference type="Pfam" id="PF00668">
    <property type="entry name" value="Condensation"/>
    <property type="match status" value="4"/>
</dbReference>
<keyword evidence="6" id="KW-1185">Reference proteome</keyword>
<sequence length="2490" mass="287192">LSKGSVINCHILRRYHQSQDNISCENDDLLTKNDLILFTVHHTMFDGASVSIFLRDFSLAYQSDGSLFVNNNLLNYIDYSVHEHIMDMSLSREFWHSQLERYNIECSLSLPVDRQRSPTNQQRSGLASIAEINFDNELCTLFLNYASSHHLTLFQLGLSIFYIFLFKLTHGDSDLCIGSINANRYRSELVNMIGMFVSTLPYRLEIDSHWSFDELAKHVREKCLSILERSHYPLQHILGNNRLNQSSVSFFEIMFDFISVSKDMRHLSLNDANLEQVSLQQSAEVSNKLSLILPEEAEEMELVVFHRLGNIVNEAPTSFAQARIWLDERVRFDPDKPQIAIYNMPFVYRLQPHHTLSVKQLRHALHLTVNKHRSLHTSLHFDIQKNLLMQRVITSEDKTNTNNMFSIIETTYQTDEQLNEIVHDEKRNPHLFDLGQGLVFRCHLVYYKQISSNDLLSHKDLLIFNFHHALFDFPSMKVFHHDLNQAYATGQLLYDDNTNLRYLDYAVIEQQMSMTGASMFWLDALHDCKLDQPLSLPFDRYRLANEHRTGRGTSISFDFGQDLSHDFLTHASSNNISLEHLTFAIYFIFLFKLTNGQTDLCLAMNINNNRYRDELKSIIGLFENVIPLLCRLDPHWRFHELLEQVQEITTNSMKYSYFPLQRILNQHPHISRHAFLDTSLEFISYKNNNTVMIGNSQLVPRSSSFDINEDEILSVSDFSISFHHNMNMNQLSCTINGSLDLFNRDTVEKISQRFHFISNQLFASTIDNQMNKPIYEQSLILSNEQYLMQSLNNTQVSFPYPLTCIHHEFVSQVMKHPQKLAVELDEQSLTYCELLYYVQVLSLTLLNEHLITPGEIVCQCVERSLSMVIGIMGIEMAGGVYCPFSPRDPQHRLHALVQQTQTRLVLVHGLTKTKFYHNIISLDIDFIVSDNKRVGKGDIDGLSNVLLAAKDMAYIIYTSGSTGTPKAAQVRHRNFSRYMNSLVYGDVLKEKDTIMQISRCSFDTHVQDIMGTLSTGGTLIMLHLGGIIDLAYLADVIKKKNVTCFTSVPTILQHLFDFLKQSNDSSSLISLRCVCTGGEKCSINLVNLILSSIADHCELWNLYGPAEATIVCTYHRVNLMDNTQSISIGRPLCNYQCMTMNPYLQSSVIGQEGELLVGGAGVFAGYLGRDDLTAKVLVEIDGDLFYRTGDLVRINNNGLLHYQGRKDHQIKLHGQRIELGEIERCLLNITSISACVVMKWNDDYLVAYVQSSSHINEEELREHCQSYLPPHMIPSIFIILDKLPLNQNGKVDRKQLPSPHFSSIHLTNSIELLLPTNDIEISIHHIWCEIFKLNQISTDTNIFAIGGHSLLIMQLFHRYKIEFHLETNSLSMTRASFAQQRIYLDEQIRFSSNKTIMNNIYVIPLLYRISSINDHVSITRLHHAFQSVITKHNILRTALYLDANSNIVQHCLDANIILDDHMKSNGLTIVNLHTDDRRHMNEVIAEILNQSDLFDLSKGRVINCHILRHCHQSQHTISYENDDLLSENDHILISIHHAMFDGASTSIFLRDLSLAYQSDNSRSMNENSLNYIDYSVHEHIMDISLSREFWYSQLEGYNIECSLLLPVDRQRSSTNQQRSGLASIGEIIFDNELCTSFLNYASSHHLTLFQLGLSIFYVFLFKLTHGQTDLCIGSINANRYRSELQNLIGMFVSTLPYRVELDPHGSFDEVVKYVQEKCLSILEHSHYPLQHILSDLHFTQSNASFREAMFDFITVSQDMGHLCLNSVNLEQVSLQQSYEMAKFDFSLNFIYNSLLDHNQLSCSFICSSDLFDGTTLAIIGRRFQLVLEQLFSSKSSTQCIDFYCTSISKVDLILSEEDEEREAIVFHRLENIINEGPASFAQYRIWHENQRGVDTDQSSLTTHNIPFFYRLYTENVLSVKQLRRALQLIVTEHESLYTSLIYDSNKNILMQRVLTQQHINNDSFTITESTYETDEQLNAIIENEKCNRQLFDLTQGLVFRCRIIYYKQISSNNILSNKDIIIFNFHQAFFDYPSMSLFLHDLDQAYRTGQLPFNDDNTTLRYLDYAVIERQMSMTGASMFWLDTLYNCHLDQSLTLPYDRYRLMNEHRTNRATSISFDFDQDLSHYFLIYASSNNIKHDHLALATYFIFLFKLTNGEQDLCISMNIDNRYRDELKSMIGLFENIIPLRCQLDPHWSFQYLLQYVRETTTNSMKYSYFPLQRILSQDSNVSKPAFLDISFQFLSSVTNSDNKLIRIGNTQLSSIPFTMNINDFSFLIEHDRNINQLSCTIDASLDLFNVETIDKISQRFHSILYQLFTSIDDKMNKSIYEISLTLPNERLLMQSMNNTQVSFPSPVTCIHHEFVYQVMKHPQKLAVELDEQSLAYAELLYYVQVIGIMGIEMARGVYCPLSPRDPQHRSYALTQQTQSRLVLVHYLTKTNFDHNIVSLDIDAILNINDIDKNGLSSAIMKGEEIAYIIFTSGSTGTPKAVC</sequence>
<dbReference type="PROSITE" id="PS50075">
    <property type="entry name" value="CARRIER"/>
    <property type="match status" value="1"/>
</dbReference>
<dbReference type="GO" id="GO:0003824">
    <property type="term" value="F:catalytic activity"/>
    <property type="evidence" value="ECO:0007669"/>
    <property type="project" value="InterPro"/>
</dbReference>
<dbReference type="NCBIfam" id="TIGR01733">
    <property type="entry name" value="AA-adenyl-dom"/>
    <property type="match status" value="1"/>
</dbReference>
<dbReference type="Pfam" id="PF13193">
    <property type="entry name" value="AMP-binding_C"/>
    <property type="match status" value="1"/>
</dbReference>
<dbReference type="InterPro" id="IPR023213">
    <property type="entry name" value="CAT-like_dom_sf"/>
</dbReference>
<comment type="caution">
    <text evidence="4">The sequence shown here is derived from an EMBL/GenBank/DDBJ whole genome shotgun (WGS) entry which is preliminary data.</text>
</comment>
<feature type="non-terminal residue" evidence="4">
    <location>
        <position position="1"/>
    </location>
</feature>
<dbReference type="Proteomes" id="UP000663877">
    <property type="component" value="Unassembled WGS sequence"/>
</dbReference>
<dbReference type="Gene3D" id="1.10.1200.10">
    <property type="entry name" value="ACP-like"/>
    <property type="match status" value="1"/>
</dbReference>
<evidence type="ECO:0000313" key="5">
    <source>
        <dbReference type="EMBL" id="CAF1633034.1"/>
    </source>
</evidence>
<dbReference type="Gene3D" id="3.30.559.10">
    <property type="entry name" value="Chloramphenicol acetyltransferase-like domain"/>
    <property type="match status" value="4"/>
</dbReference>
<dbReference type="EMBL" id="CAJNOI010002144">
    <property type="protein sequence ID" value="CAF1460278.1"/>
    <property type="molecule type" value="Genomic_DNA"/>
</dbReference>
<dbReference type="Gene3D" id="3.30.300.30">
    <property type="match status" value="1"/>
</dbReference>
<dbReference type="InterPro" id="IPR025110">
    <property type="entry name" value="AMP-bd_C"/>
</dbReference>
<dbReference type="GO" id="GO:0043041">
    <property type="term" value="P:amino acid activation for nonribosomal peptide biosynthetic process"/>
    <property type="evidence" value="ECO:0007669"/>
    <property type="project" value="TreeGrafter"/>
</dbReference>
<evidence type="ECO:0000313" key="4">
    <source>
        <dbReference type="EMBL" id="CAF1460278.1"/>
    </source>
</evidence>
<dbReference type="Pfam" id="PF00501">
    <property type="entry name" value="AMP-binding"/>
    <property type="match status" value="2"/>
</dbReference>
<accession>A0A815Q9B6</accession>
<proteinExistence type="predicted"/>
<dbReference type="InterPro" id="IPR001242">
    <property type="entry name" value="Condensation_dom"/>
</dbReference>
<name>A0A815Q9B6_9BILA</name>
<dbReference type="Gene3D" id="3.30.559.30">
    <property type="entry name" value="Nonribosomal peptide synthetase, condensation domain"/>
    <property type="match status" value="4"/>
</dbReference>
<dbReference type="Gene3D" id="3.40.50.12780">
    <property type="entry name" value="N-terminal domain of ligase-like"/>
    <property type="match status" value="2"/>
</dbReference>
<evidence type="ECO:0000256" key="1">
    <source>
        <dbReference type="ARBA" id="ARBA00022450"/>
    </source>
</evidence>
<dbReference type="PANTHER" id="PTHR45527">
    <property type="entry name" value="NONRIBOSOMAL PEPTIDE SYNTHETASE"/>
    <property type="match status" value="1"/>
</dbReference>